<keyword evidence="2" id="KW-1185">Reference proteome</keyword>
<comment type="caution">
    <text evidence="1">The sequence shown here is derived from an EMBL/GenBank/DDBJ whole genome shotgun (WGS) entry which is preliminary data.</text>
</comment>
<organism evidence="1 2">
    <name type="scientific">Diphasiastrum complanatum</name>
    <name type="common">Issler's clubmoss</name>
    <name type="synonym">Lycopodium complanatum</name>
    <dbReference type="NCBI Taxonomy" id="34168"/>
    <lineage>
        <taxon>Eukaryota</taxon>
        <taxon>Viridiplantae</taxon>
        <taxon>Streptophyta</taxon>
        <taxon>Embryophyta</taxon>
        <taxon>Tracheophyta</taxon>
        <taxon>Lycopodiopsida</taxon>
        <taxon>Lycopodiales</taxon>
        <taxon>Lycopodiaceae</taxon>
        <taxon>Lycopodioideae</taxon>
        <taxon>Diphasiastrum</taxon>
    </lineage>
</organism>
<evidence type="ECO:0000313" key="2">
    <source>
        <dbReference type="Proteomes" id="UP001162992"/>
    </source>
</evidence>
<protein>
    <submittedName>
        <fullName evidence="1">Uncharacterized protein</fullName>
    </submittedName>
</protein>
<dbReference type="Proteomes" id="UP001162992">
    <property type="component" value="Chromosome 23"/>
</dbReference>
<evidence type="ECO:0000313" key="1">
    <source>
        <dbReference type="EMBL" id="KAJ7513611.1"/>
    </source>
</evidence>
<sequence>MWRFLEAVLMIVNALAILNEDRFLSPHGWGFSHMSTVGRVTSIKGQIIGLLHAVQYLRVPLIVLNIITIISMLIFG</sequence>
<gene>
    <name evidence="1" type="ORF">O6H91_23G006600</name>
</gene>
<reference evidence="2" key="1">
    <citation type="journal article" date="2024" name="Proc. Natl. Acad. Sci. U.S.A.">
        <title>Extraordinary preservation of gene collinearity over three hundred million years revealed in homosporous lycophytes.</title>
        <authorList>
            <person name="Li C."/>
            <person name="Wickell D."/>
            <person name="Kuo L.Y."/>
            <person name="Chen X."/>
            <person name="Nie B."/>
            <person name="Liao X."/>
            <person name="Peng D."/>
            <person name="Ji J."/>
            <person name="Jenkins J."/>
            <person name="Williams M."/>
            <person name="Shu S."/>
            <person name="Plott C."/>
            <person name="Barry K."/>
            <person name="Rajasekar S."/>
            <person name="Grimwood J."/>
            <person name="Han X."/>
            <person name="Sun S."/>
            <person name="Hou Z."/>
            <person name="He W."/>
            <person name="Dai G."/>
            <person name="Sun C."/>
            <person name="Schmutz J."/>
            <person name="Leebens-Mack J.H."/>
            <person name="Li F.W."/>
            <person name="Wang L."/>
        </authorList>
    </citation>
    <scope>NUCLEOTIDE SEQUENCE [LARGE SCALE GENOMIC DNA]</scope>
    <source>
        <strain evidence="2">cv. PW_Plant_1</strain>
    </source>
</reference>
<proteinExistence type="predicted"/>
<accession>A0ACC2A7U0</accession>
<dbReference type="EMBL" id="CM055114">
    <property type="protein sequence ID" value="KAJ7513611.1"/>
    <property type="molecule type" value="Genomic_DNA"/>
</dbReference>
<name>A0ACC2A7U0_DIPCM</name>